<protein>
    <submittedName>
        <fullName evidence="1">Uncharacterized protein</fullName>
    </submittedName>
</protein>
<dbReference type="AlphaFoldDB" id="A0A1C0YW63"/>
<sequence>MVFADLIPSKEQYMTTLIKDLLHLRVLRLFEGKLISSRKMADEDSMYFETEDGLCREWLNAIYDSYHFYEGFETKEACEQYIHSSHYDEDKYVIICFLNMFYAVVYENTQHQQVIGKEISYYTKNNLFLVSERPPNNLTMKDRERLPVIPLIYYELLSFDTNIVFYHYVKETRSYTLAKAEDYLEYAVLLGITFKDCWYLCNTPYAIAHNRQILNMYFNKGHGFTVFGKYANAIAINPFQRLLYMPKERFEHYQMDIDNHRAPHRALPYREVRRYQDYMRTRPVEFTEPLQ</sequence>
<dbReference type="Proteomes" id="UP000093482">
    <property type="component" value="Unassembled WGS sequence"/>
</dbReference>
<gene>
    <name evidence="1" type="ORF">A6K76_09330</name>
</gene>
<name>A0A1C0YW63_9BACL</name>
<dbReference type="OrthoDB" id="2987504at2"/>
<accession>A0A1C0YW63</accession>
<evidence type="ECO:0000313" key="1">
    <source>
        <dbReference type="EMBL" id="OCS91370.1"/>
    </source>
</evidence>
<dbReference type="EMBL" id="MATO01000029">
    <property type="protein sequence ID" value="OCS91370.1"/>
    <property type="molecule type" value="Genomic_DNA"/>
</dbReference>
<keyword evidence="2" id="KW-1185">Reference proteome</keyword>
<reference evidence="1 2" key="1">
    <citation type="submission" date="2016-07" db="EMBL/GenBank/DDBJ databases">
        <title>Caryophanon latum genome sequencing.</title>
        <authorList>
            <person name="Verma A."/>
            <person name="Pal Y."/>
            <person name="Krishnamurthi S."/>
        </authorList>
    </citation>
    <scope>NUCLEOTIDE SEQUENCE [LARGE SCALE GENOMIC DNA]</scope>
    <source>
        <strain evidence="1 2">DSM 14151</strain>
    </source>
</reference>
<organism evidence="1 2">
    <name type="scientific">Caryophanon latum</name>
    <dbReference type="NCBI Taxonomy" id="33977"/>
    <lineage>
        <taxon>Bacteria</taxon>
        <taxon>Bacillati</taxon>
        <taxon>Bacillota</taxon>
        <taxon>Bacilli</taxon>
        <taxon>Bacillales</taxon>
        <taxon>Caryophanaceae</taxon>
        <taxon>Caryophanon</taxon>
    </lineage>
</organism>
<evidence type="ECO:0000313" key="2">
    <source>
        <dbReference type="Proteomes" id="UP000093482"/>
    </source>
</evidence>
<dbReference type="RefSeq" id="WP_066463484.1">
    <property type="nucleotide sequence ID" value="NZ_MATO01000029.1"/>
</dbReference>
<proteinExistence type="predicted"/>
<comment type="caution">
    <text evidence="1">The sequence shown here is derived from an EMBL/GenBank/DDBJ whole genome shotgun (WGS) entry which is preliminary data.</text>
</comment>